<proteinExistence type="predicted"/>
<name>A0A4U5MCM7_STECR</name>
<evidence type="ECO:0000313" key="2">
    <source>
        <dbReference type="Proteomes" id="UP000298663"/>
    </source>
</evidence>
<dbReference type="EMBL" id="AZBU02000008">
    <property type="protein sequence ID" value="TKR66877.1"/>
    <property type="molecule type" value="Genomic_DNA"/>
</dbReference>
<evidence type="ECO:0000313" key="1">
    <source>
        <dbReference type="EMBL" id="TKR66877.1"/>
    </source>
</evidence>
<sequence>MWTMRRFRYSLHRFYGLPLDYSGLLITFPEPIVKLAHRFQFDMVISEIEDHLLSLELSKAKKWFAEADTYQRTRLTSKIISNLEAKELNALCKQAKQSQQGSITETFFPRQRRLMQRLSNKIIS</sequence>
<dbReference type="AlphaFoldDB" id="A0A4U5MCM7"/>
<reference evidence="1 2" key="2">
    <citation type="journal article" date="2019" name="G3 (Bethesda)">
        <title>Hybrid Assembly of the Genome of the Entomopathogenic Nematode Steinernema carpocapsae Identifies the X-Chromosome.</title>
        <authorList>
            <person name="Serra L."/>
            <person name="Macchietto M."/>
            <person name="Macias-Munoz A."/>
            <person name="McGill C.J."/>
            <person name="Rodriguez I.M."/>
            <person name="Rodriguez B."/>
            <person name="Murad R."/>
            <person name="Mortazavi A."/>
        </authorList>
    </citation>
    <scope>NUCLEOTIDE SEQUENCE [LARGE SCALE GENOMIC DNA]</scope>
    <source>
        <strain evidence="1 2">ALL</strain>
    </source>
</reference>
<protein>
    <submittedName>
        <fullName evidence="1">Uncharacterized protein</fullName>
    </submittedName>
</protein>
<dbReference type="Proteomes" id="UP000298663">
    <property type="component" value="Unassembled WGS sequence"/>
</dbReference>
<keyword evidence="2" id="KW-1185">Reference proteome</keyword>
<organism evidence="1 2">
    <name type="scientific">Steinernema carpocapsae</name>
    <name type="common">Entomopathogenic nematode</name>
    <dbReference type="NCBI Taxonomy" id="34508"/>
    <lineage>
        <taxon>Eukaryota</taxon>
        <taxon>Metazoa</taxon>
        <taxon>Ecdysozoa</taxon>
        <taxon>Nematoda</taxon>
        <taxon>Chromadorea</taxon>
        <taxon>Rhabditida</taxon>
        <taxon>Tylenchina</taxon>
        <taxon>Panagrolaimomorpha</taxon>
        <taxon>Strongyloidoidea</taxon>
        <taxon>Steinernematidae</taxon>
        <taxon>Steinernema</taxon>
    </lineage>
</organism>
<accession>A0A4U5MCM7</accession>
<comment type="caution">
    <text evidence="1">The sequence shown here is derived from an EMBL/GenBank/DDBJ whole genome shotgun (WGS) entry which is preliminary data.</text>
</comment>
<gene>
    <name evidence="1" type="ORF">L596_023108</name>
</gene>
<reference evidence="1 2" key="1">
    <citation type="journal article" date="2015" name="Genome Biol.">
        <title>Comparative genomics of Steinernema reveals deeply conserved gene regulatory networks.</title>
        <authorList>
            <person name="Dillman A.R."/>
            <person name="Macchietto M."/>
            <person name="Porter C.F."/>
            <person name="Rogers A."/>
            <person name="Williams B."/>
            <person name="Antoshechkin I."/>
            <person name="Lee M.M."/>
            <person name="Goodwin Z."/>
            <person name="Lu X."/>
            <person name="Lewis E.E."/>
            <person name="Goodrich-Blair H."/>
            <person name="Stock S.P."/>
            <person name="Adams B.J."/>
            <person name="Sternberg P.W."/>
            <person name="Mortazavi A."/>
        </authorList>
    </citation>
    <scope>NUCLEOTIDE SEQUENCE [LARGE SCALE GENOMIC DNA]</scope>
    <source>
        <strain evidence="1 2">ALL</strain>
    </source>
</reference>